<proteinExistence type="predicted"/>
<reference evidence="1 2" key="1">
    <citation type="submission" date="2007-09" db="EMBL/GenBank/DDBJ databases">
        <title>Draft genome sequence of Faecalibacterium prausnitzii M21/2.</title>
        <authorList>
            <person name="Sudarsanam P."/>
            <person name="Ley R."/>
            <person name="Guruge J."/>
            <person name="Turnbaugh P.J."/>
            <person name="Mahowald M."/>
            <person name="Liep D."/>
            <person name="Gordon J."/>
        </authorList>
    </citation>
    <scope>NUCLEOTIDE SEQUENCE [LARGE SCALE GENOMIC DNA]</scope>
    <source>
        <strain evidence="1 2">M21/2</strain>
    </source>
</reference>
<name>A8SCV0_9FIRM</name>
<evidence type="ECO:0000313" key="1">
    <source>
        <dbReference type="EMBL" id="EDP21342.1"/>
    </source>
</evidence>
<organism evidence="1 2">
    <name type="scientific">Faecalibacterium prausnitzii M21/2</name>
    <dbReference type="NCBI Taxonomy" id="411485"/>
    <lineage>
        <taxon>Bacteria</taxon>
        <taxon>Bacillati</taxon>
        <taxon>Bacillota</taxon>
        <taxon>Clostridia</taxon>
        <taxon>Eubacteriales</taxon>
        <taxon>Oscillospiraceae</taxon>
        <taxon>Faecalibacterium</taxon>
    </lineage>
</organism>
<evidence type="ECO:0000313" key="2">
    <source>
        <dbReference type="Proteomes" id="UP000005945"/>
    </source>
</evidence>
<dbReference type="AlphaFoldDB" id="A8SCV0"/>
<accession>A8SCV0</accession>
<protein>
    <submittedName>
        <fullName evidence="1">Uncharacterized protein</fullName>
    </submittedName>
</protein>
<dbReference type="HOGENOM" id="CLU_3168322_0_0_9"/>
<comment type="caution">
    <text evidence="1">The sequence shown here is derived from an EMBL/GenBank/DDBJ whole genome shotgun (WGS) entry which is preliminary data.</text>
</comment>
<dbReference type="EMBL" id="ABED02000027">
    <property type="protein sequence ID" value="EDP21342.1"/>
    <property type="molecule type" value="Genomic_DNA"/>
</dbReference>
<dbReference type="Proteomes" id="UP000005945">
    <property type="component" value="Unassembled WGS sequence"/>
</dbReference>
<gene>
    <name evidence="1" type="ORF">FAEPRAM212_02070</name>
</gene>
<sequence>MANKPFAAKTRNGSSLFSVARIAQLRCFQAIKNHKKAADAFLHTLLL</sequence>
<reference evidence="1 2" key="2">
    <citation type="submission" date="2007-09" db="EMBL/GenBank/DDBJ databases">
        <authorList>
            <person name="Fulton L."/>
            <person name="Clifton S."/>
            <person name="Fulton B."/>
            <person name="Xu J."/>
            <person name="Minx P."/>
            <person name="Pepin K.H."/>
            <person name="Johnson M."/>
            <person name="Thiruvilangam P."/>
            <person name="Bhonagiri V."/>
            <person name="Nash W.E."/>
            <person name="Mardis E.R."/>
            <person name="Wilson R.K."/>
        </authorList>
    </citation>
    <scope>NUCLEOTIDE SEQUENCE [LARGE SCALE GENOMIC DNA]</scope>
    <source>
        <strain evidence="1 2">M21/2</strain>
    </source>
</reference>